<gene>
    <name evidence="1" type="ORF">C8D97_105216</name>
</gene>
<evidence type="ECO:0000313" key="2">
    <source>
        <dbReference type="Proteomes" id="UP000245790"/>
    </source>
</evidence>
<dbReference type="Proteomes" id="UP000245790">
    <property type="component" value="Unassembled WGS sequence"/>
</dbReference>
<proteinExistence type="predicted"/>
<accession>A0A316FWC2</accession>
<reference evidence="1 2" key="1">
    <citation type="submission" date="2018-05" db="EMBL/GenBank/DDBJ databases">
        <title>Genomic Encyclopedia of Type Strains, Phase IV (KMG-IV): sequencing the most valuable type-strain genomes for metagenomic binning, comparative biology and taxonomic classification.</title>
        <authorList>
            <person name="Goeker M."/>
        </authorList>
    </citation>
    <scope>NUCLEOTIDE SEQUENCE [LARGE SCALE GENOMIC DNA]</scope>
    <source>
        <strain evidence="1 2">DSM 25350</strain>
    </source>
</reference>
<organism evidence="1 2">
    <name type="scientific">Pleionea mediterranea</name>
    <dbReference type="NCBI Taxonomy" id="523701"/>
    <lineage>
        <taxon>Bacteria</taxon>
        <taxon>Pseudomonadati</taxon>
        <taxon>Pseudomonadota</taxon>
        <taxon>Gammaproteobacteria</taxon>
        <taxon>Oceanospirillales</taxon>
        <taxon>Pleioneaceae</taxon>
        <taxon>Pleionea</taxon>
    </lineage>
</organism>
<name>A0A316FWC2_9GAMM</name>
<evidence type="ECO:0000313" key="1">
    <source>
        <dbReference type="EMBL" id="PWK51900.1"/>
    </source>
</evidence>
<sequence>MLLRDKHTSSSEFAKLLFENIGLLKWVSSQEL</sequence>
<comment type="caution">
    <text evidence="1">The sequence shown here is derived from an EMBL/GenBank/DDBJ whole genome shotgun (WGS) entry which is preliminary data.</text>
</comment>
<keyword evidence="2" id="KW-1185">Reference proteome</keyword>
<dbReference type="EMBL" id="QGGU01000005">
    <property type="protein sequence ID" value="PWK51900.1"/>
    <property type="molecule type" value="Genomic_DNA"/>
</dbReference>
<protein>
    <submittedName>
        <fullName evidence="1">Uncharacterized protein</fullName>
    </submittedName>
</protein>
<dbReference type="AlphaFoldDB" id="A0A316FWC2"/>